<proteinExistence type="predicted"/>
<gene>
    <name evidence="1" type="ORF">CEXT_213921</name>
</gene>
<name>A0AAV4MTL2_CAEEX</name>
<comment type="caution">
    <text evidence="1">The sequence shown here is derived from an EMBL/GenBank/DDBJ whole genome shotgun (WGS) entry which is preliminary data.</text>
</comment>
<protein>
    <submittedName>
        <fullName evidence="1">Uncharacterized protein</fullName>
    </submittedName>
</protein>
<accession>A0AAV4MTL2</accession>
<organism evidence="1 2">
    <name type="scientific">Caerostris extrusa</name>
    <name type="common">Bark spider</name>
    <name type="synonym">Caerostris bankana</name>
    <dbReference type="NCBI Taxonomy" id="172846"/>
    <lineage>
        <taxon>Eukaryota</taxon>
        <taxon>Metazoa</taxon>
        <taxon>Ecdysozoa</taxon>
        <taxon>Arthropoda</taxon>
        <taxon>Chelicerata</taxon>
        <taxon>Arachnida</taxon>
        <taxon>Araneae</taxon>
        <taxon>Araneomorphae</taxon>
        <taxon>Entelegynae</taxon>
        <taxon>Araneoidea</taxon>
        <taxon>Araneidae</taxon>
        <taxon>Caerostris</taxon>
    </lineage>
</organism>
<dbReference type="AlphaFoldDB" id="A0AAV4MTL2"/>
<keyword evidence="2" id="KW-1185">Reference proteome</keyword>
<reference evidence="1 2" key="1">
    <citation type="submission" date="2021-06" db="EMBL/GenBank/DDBJ databases">
        <title>Caerostris extrusa draft genome.</title>
        <authorList>
            <person name="Kono N."/>
            <person name="Arakawa K."/>
        </authorList>
    </citation>
    <scope>NUCLEOTIDE SEQUENCE [LARGE SCALE GENOMIC DNA]</scope>
</reference>
<evidence type="ECO:0000313" key="2">
    <source>
        <dbReference type="Proteomes" id="UP001054945"/>
    </source>
</evidence>
<dbReference type="EMBL" id="BPLR01002605">
    <property type="protein sequence ID" value="GIX75638.1"/>
    <property type="molecule type" value="Genomic_DNA"/>
</dbReference>
<sequence>MYFYVLNADICKGLSRNPPSCCSSIVLLGWEHEGPGGHRHAIVLTDTDFRTGFRSRSFHESRDRLPPRHVTPSGSLSVLGLECRGLSL</sequence>
<evidence type="ECO:0000313" key="1">
    <source>
        <dbReference type="EMBL" id="GIX75638.1"/>
    </source>
</evidence>
<dbReference type="Proteomes" id="UP001054945">
    <property type="component" value="Unassembled WGS sequence"/>
</dbReference>